<dbReference type="GO" id="GO:0052689">
    <property type="term" value="F:carboxylic ester hydrolase activity"/>
    <property type="evidence" value="ECO:0007669"/>
    <property type="project" value="UniProtKB-ARBA"/>
</dbReference>
<gene>
    <name evidence="2" type="ORF">AV649_20565</name>
</gene>
<proteinExistence type="predicted"/>
<dbReference type="Pfam" id="PF00326">
    <property type="entry name" value="Peptidase_S9"/>
    <property type="match status" value="1"/>
</dbReference>
<dbReference type="InterPro" id="IPR029058">
    <property type="entry name" value="AB_hydrolase_fold"/>
</dbReference>
<dbReference type="GO" id="GO:0006508">
    <property type="term" value="P:proteolysis"/>
    <property type="evidence" value="ECO:0007669"/>
    <property type="project" value="InterPro"/>
</dbReference>
<dbReference type="PATRIC" id="fig|189381.10.peg.3964"/>
<evidence type="ECO:0000313" key="3">
    <source>
        <dbReference type="Proteomes" id="UP000076510"/>
    </source>
</evidence>
<evidence type="ECO:0000313" key="2">
    <source>
        <dbReference type="EMBL" id="KZE47620.1"/>
    </source>
</evidence>
<dbReference type="PANTHER" id="PTHR22946">
    <property type="entry name" value="DIENELACTONE HYDROLASE DOMAIN-CONTAINING PROTEIN-RELATED"/>
    <property type="match status" value="1"/>
</dbReference>
<keyword evidence="1" id="KW-0378">Hydrolase</keyword>
<dbReference type="OrthoDB" id="31158at2"/>
<dbReference type="GO" id="GO:0008236">
    <property type="term" value="F:serine-type peptidase activity"/>
    <property type="evidence" value="ECO:0007669"/>
    <property type="project" value="InterPro"/>
</dbReference>
<dbReference type="PANTHER" id="PTHR22946:SF9">
    <property type="entry name" value="POLYKETIDE TRANSFERASE AF380"/>
    <property type="match status" value="1"/>
</dbReference>
<accession>A0A0J5WAM0</accession>
<name>A0A0J5WAM0_9BACI</name>
<comment type="caution">
    <text evidence="2">The sequence shown here is derived from an EMBL/GenBank/DDBJ whole genome shotgun (WGS) entry which is preliminary data.</text>
</comment>
<dbReference type="InterPro" id="IPR001375">
    <property type="entry name" value="Peptidase_S9_cat"/>
</dbReference>
<dbReference type="EMBL" id="LQQY01000021">
    <property type="protein sequence ID" value="KZE47620.1"/>
    <property type="molecule type" value="Genomic_DNA"/>
</dbReference>
<dbReference type="Gene3D" id="3.40.50.1820">
    <property type="entry name" value="alpha/beta hydrolase"/>
    <property type="match status" value="1"/>
</dbReference>
<dbReference type="InterPro" id="IPR050261">
    <property type="entry name" value="FrsA_esterase"/>
</dbReference>
<sequence length="257" mass="29561">MIIVENNAIEEIPFLHLVKEEYRNEALPTCFFVHGFTSAKEHNLHYAYYLAEKGFRVILPDCLEHGERGTGKTEYELGKRFWNIVIHTIRELNTLKEAFARDGLIDGERIGLAGTSMGGIVTLGALTQYEWINSAVSLMGNPSYVKLAQAQLGQLEKMGYDNPFTEKQVEEILSELARFDLSLQPEKLNGRPLMFWHGKNDKVVPFQLTYEAYTELLPFYEGREDRLVFLEDQKADHKVSRDGVLKLVDWFEDHLMA</sequence>
<dbReference type="AlphaFoldDB" id="A0A0J5WAM0"/>
<dbReference type="SUPFAM" id="SSF53474">
    <property type="entry name" value="alpha/beta-Hydrolases"/>
    <property type="match status" value="1"/>
</dbReference>
<reference evidence="3" key="1">
    <citation type="submission" date="2016-01" db="EMBL/GenBank/DDBJ databases">
        <title>Whole genome sequencing of Bhargavaea cecembensis T14.</title>
        <authorList>
            <person name="Hong K.W."/>
        </authorList>
    </citation>
    <scope>NUCLEOTIDE SEQUENCE [LARGE SCALE GENOMIC DNA]</scope>
    <source>
        <strain evidence="3">M19</strain>
    </source>
</reference>
<evidence type="ECO:0000256" key="1">
    <source>
        <dbReference type="ARBA" id="ARBA00022801"/>
    </source>
</evidence>
<protein>
    <submittedName>
        <fullName evidence="2">Esterase</fullName>
    </submittedName>
</protein>
<dbReference type="RefSeq" id="WP_048012961.1">
    <property type="nucleotide sequence ID" value="NZ_CP047095.1"/>
</dbReference>
<dbReference type="Proteomes" id="UP000076510">
    <property type="component" value="Unassembled WGS sequence"/>
</dbReference>
<organism evidence="2 3">
    <name type="scientific">Rossellomorea marisflavi</name>
    <dbReference type="NCBI Taxonomy" id="189381"/>
    <lineage>
        <taxon>Bacteria</taxon>
        <taxon>Bacillati</taxon>
        <taxon>Bacillota</taxon>
        <taxon>Bacilli</taxon>
        <taxon>Bacillales</taxon>
        <taxon>Bacillaceae</taxon>
        <taxon>Rossellomorea</taxon>
    </lineage>
</organism>